<evidence type="ECO:0000256" key="1">
    <source>
        <dbReference type="SAM" id="MobiDB-lite"/>
    </source>
</evidence>
<evidence type="ECO:0000313" key="3">
    <source>
        <dbReference type="Proteomes" id="UP001044222"/>
    </source>
</evidence>
<accession>A0A9D3LQY0</accession>
<feature type="non-terminal residue" evidence="2">
    <location>
        <position position="72"/>
    </location>
</feature>
<organism evidence="2 3">
    <name type="scientific">Anguilla anguilla</name>
    <name type="common">European freshwater eel</name>
    <name type="synonym">Muraena anguilla</name>
    <dbReference type="NCBI Taxonomy" id="7936"/>
    <lineage>
        <taxon>Eukaryota</taxon>
        <taxon>Metazoa</taxon>
        <taxon>Chordata</taxon>
        <taxon>Craniata</taxon>
        <taxon>Vertebrata</taxon>
        <taxon>Euteleostomi</taxon>
        <taxon>Actinopterygii</taxon>
        <taxon>Neopterygii</taxon>
        <taxon>Teleostei</taxon>
        <taxon>Anguilliformes</taxon>
        <taxon>Anguillidae</taxon>
        <taxon>Anguilla</taxon>
    </lineage>
</organism>
<proteinExistence type="predicted"/>
<dbReference type="Proteomes" id="UP001044222">
    <property type="component" value="Chromosome 17"/>
</dbReference>
<gene>
    <name evidence="2" type="ORF">ANANG_G00297500</name>
</gene>
<evidence type="ECO:0000313" key="2">
    <source>
        <dbReference type="EMBL" id="KAG5833028.1"/>
    </source>
</evidence>
<reference evidence="2" key="1">
    <citation type="submission" date="2021-01" db="EMBL/GenBank/DDBJ databases">
        <title>A chromosome-scale assembly of European eel, Anguilla anguilla.</title>
        <authorList>
            <person name="Henkel C."/>
            <person name="Jong-Raadsen S.A."/>
            <person name="Dufour S."/>
            <person name="Weltzien F.-A."/>
            <person name="Palstra A.P."/>
            <person name="Pelster B."/>
            <person name="Spaink H.P."/>
            <person name="Van Den Thillart G.E."/>
            <person name="Jansen H."/>
            <person name="Zahm M."/>
            <person name="Klopp C."/>
            <person name="Cedric C."/>
            <person name="Louis A."/>
            <person name="Berthelot C."/>
            <person name="Parey E."/>
            <person name="Roest Crollius H."/>
            <person name="Montfort J."/>
            <person name="Robinson-Rechavi M."/>
            <person name="Bucao C."/>
            <person name="Bouchez O."/>
            <person name="Gislard M."/>
            <person name="Lluch J."/>
            <person name="Milhes M."/>
            <person name="Lampietro C."/>
            <person name="Lopez Roques C."/>
            <person name="Donnadieu C."/>
            <person name="Braasch I."/>
            <person name="Desvignes T."/>
            <person name="Postlethwait J."/>
            <person name="Bobe J."/>
            <person name="Guiguen Y."/>
            <person name="Dirks R."/>
        </authorList>
    </citation>
    <scope>NUCLEOTIDE SEQUENCE</scope>
    <source>
        <strain evidence="2">Tag_6206</strain>
        <tissue evidence="2">Liver</tissue>
    </source>
</reference>
<feature type="region of interest" description="Disordered" evidence="1">
    <location>
        <begin position="45"/>
        <end position="72"/>
    </location>
</feature>
<sequence length="72" mass="7621">MVKDKPTPSPRAGCDPPSSFPCEHCCPVLPLFEWHFPYQQSDGKTISLEGGGGGGVFASQVKPGSSEGGWKK</sequence>
<dbReference type="EMBL" id="JAFIRN010000017">
    <property type="protein sequence ID" value="KAG5833028.1"/>
    <property type="molecule type" value="Genomic_DNA"/>
</dbReference>
<comment type="caution">
    <text evidence="2">The sequence shown here is derived from an EMBL/GenBank/DDBJ whole genome shotgun (WGS) entry which is preliminary data.</text>
</comment>
<dbReference type="AlphaFoldDB" id="A0A9D3LQY0"/>
<keyword evidence="3" id="KW-1185">Reference proteome</keyword>
<protein>
    <submittedName>
        <fullName evidence="2">Uncharacterized protein</fullName>
    </submittedName>
</protein>
<name>A0A9D3LQY0_ANGAN</name>